<evidence type="ECO:0000313" key="3">
    <source>
        <dbReference type="Proteomes" id="UP000623269"/>
    </source>
</evidence>
<feature type="compositionally biased region" description="Basic and acidic residues" evidence="1">
    <location>
        <begin position="228"/>
        <end position="238"/>
    </location>
</feature>
<dbReference type="EMBL" id="JAEAGR010000018">
    <property type="protein sequence ID" value="MBH1942176.1"/>
    <property type="molecule type" value="Genomic_DNA"/>
</dbReference>
<dbReference type="Proteomes" id="UP000623269">
    <property type="component" value="Unassembled WGS sequence"/>
</dbReference>
<organism evidence="2 3">
    <name type="scientific">Mobilitalea sibirica</name>
    <dbReference type="NCBI Taxonomy" id="1462919"/>
    <lineage>
        <taxon>Bacteria</taxon>
        <taxon>Bacillati</taxon>
        <taxon>Bacillota</taxon>
        <taxon>Clostridia</taxon>
        <taxon>Lachnospirales</taxon>
        <taxon>Lachnospiraceae</taxon>
        <taxon>Mobilitalea</taxon>
    </lineage>
</organism>
<keyword evidence="3" id="KW-1185">Reference proteome</keyword>
<feature type="compositionally biased region" description="Low complexity" evidence="1">
    <location>
        <begin position="239"/>
        <end position="254"/>
    </location>
</feature>
<protein>
    <submittedName>
        <fullName evidence="2">Uncharacterized protein</fullName>
    </submittedName>
</protein>
<feature type="region of interest" description="Disordered" evidence="1">
    <location>
        <begin position="158"/>
        <end position="267"/>
    </location>
</feature>
<feature type="compositionally biased region" description="Polar residues" evidence="1">
    <location>
        <begin position="197"/>
        <end position="227"/>
    </location>
</feature>
<feature type="compositionally biased region" description="Polar residues" evidence="1">
    <location>
        <begin position="161"/>
        <end position="178"/>
    </location>
</feature>
<dbReference type="AlphaFoldDB" id="A0A8J7HCK5"/>
<accession>A0A8J7HCK5</accession>
<reference evidence="2" key="1">
    <citation type="submission" date="2020-12" db="EMBL/GenBank/DDBJ databases">
        <title>M. sibirica DSM 26468T genome.</title>
        <authorList>
            <person name="Thieme N."/>
            <person name="Rettenmaier R."/>
            <person name="Zverlov V."/>
            <person name="Liebl W."/>
        </authorList>
    </citation>
    <scope>NUCLEOTIDE SEQUENCE</scope>
    <source>
        <strain evidence="2">DSM 26468</strain>
    </source>
</reference>
<dbReference type="RefSeq" id="WP_197662431.1">
    <property type="nucleotide sequence ID" value="NZ_JAEAGR010000018.1"/>
</dbReference>
<sequence>MADNNFLHTTEILEAAIPYIDARTRPTMILMLKLYDLIACFRSFRSNSLAACGFENQKFDLEALLSGIRPKCNDNERAFIDRILGFFNARRMFEMYNSYMSAMKAMQEFEGFANGDVNEASDAENVMGNFSGFDFASIFGNGNGPSFSDLQSIFGKASGSDAGNPNEDNSENFAAYNNMSSMDSDDLDTTSDINPDMDTNQTVDQADNVSEGSSSNTSDYASAFQQTAKEKDSSKGSSKETGSQSGSGSNSNKSMLEMLKAMIPPEQQSTFENLSMLFNSMSYDDNNKTDLS</sequence>
<comment type="caution">
    <text evidence="2">The sequence shown here is derived from an EMBL/GenBank/DDBJ whole genome shotgun (WGS) entry which is preliminary data.</text>
</comment>
<gene>
    <name evidence="2" type="ORF">I5677_14850</name>
</gene>
<name>A0A8J7HCK5_9FIRM</name>
<evidence type="ECO:0000256" key="1">
    <source>
        <dbReference type="SAM" id="MobiDB-lite"/>
    </source>
</evidence>
<evidence type="ECO:0000313" key="2">
    <source>
        <dbReference type="EMBL" id="MBH1942176.1"/>
    </source>
</evidence>
<proteinExistence type="predicted"/>